<protein>
    <recommendedName>
        <fullName evidence="3">Secreted protein</fullName>
    </recommendedName>
</protein>
<dbReference type="Proteomes" id="UP001444071">
    <property type="component" value="Unassembled WGS sequence"/>
</dbReference>
<gene>
    <name evidence="1" type="ORF">XENORESO_017441</name>
</gene>
<evidence type="ECO:0000313" key="1">
    <source>
        <dbReference type="EMBL" id="MEQ2268874.1"/>
    </source>
</evidence>
<evidence type="ECO:0000313" key="2">
    <source>
        <dbReference type="Proteomes" id="UP001444071"/>
    </source>
</evidence>
<dbReference type="EMBL" id="JAHRIM010050644">
    <property type="protein sequence ID" value="MEQ2268874.1"/>
    <property type="molecule type" value="Genomic_DNA"/>
</dbReference>
<keyword evidence="2" id="KW-1185">Reference proteome</keyword>
<evidence type="ECO:0008006" key="3">
    <source>
        <dbReference type="Google" id="ProtNLM"/>
    </source>
</evidence>
<proteinExistence type="predicted"/>
<reference evidence="1 2" key="1">
    <citation type="submission" date="2021-06" db="EMBL/GenBank/DDBJ databases">
        <authorList>
            <person name="Palmer J.M."/>
        </authorList>
    </citation>
    <scope>NUCLEOTIDE SEQUENCE [LARGE SCALE GENOMIC DNA]</scope>
    <source>
        <strain evidence="1 2">XR_2019</strain>
        <tissue evidence="1">Muscle</tissue>
    </source>
</reference>
<comment type="caution">
    <text evidence="1">The sequence shown here is derived from an EMBL/GenBank/DDBJ whole genome shotgun (WGS) entry which is preliminary data.</text>
</comment>
<organism evidence="1 2">
    <name type="scientific">Xenotaenia resolanae</name>
    <dbReference type="NCBI Taxonomy" id="208358"/>
    <lineage>
        <taxon>Eukaryota</taxon>
        <taxon>Metazoa</taxon>
        <taxon>Chordata</taxon>
        <taxon>Craniata</taxon>
        <taxon>Vertebrata</taxon>
        <taxon>Euteleostomi</taxon>
        <taxon>Actinopterygii</taxon>
        <taxon>Neopterygii</taxon>
        <taxon>Teleostei</taxon>
        <taxon>Neoteleostei</taxon>
        <taxon>Acanthomorphata</taxon>
        <taxon>Ovalentaria</taxon>
        <taxon>Atherinomorphae</taxon>
        <taxon>Cyprinodontiformes</taxon>
        <taxon>Goodeidae</taxon>
        <taxon>Xenotaenia</taxon>
    </lineage>
</organism>
<name>A0ABV0WIG3_9TELE</name>
<sequence>MRRISFSLLVLCSCSMRKPRGYSGSLACWSHIIAASEGIFKPAPHTHTLPTYCFKVSTHIRNFQMSCECLKNEQHGSIKQIAVVFREKKTFDKSTTVALVSLFLFA</sequence>
<accession>A0ABV0WIG3</accession>